<dbReference type="InterPro" id="IPR012854">
    <property type="entry name" value="Cu_amine_oxidase-like_N"/>
</dbReference>
<dbReference type="Pfam" id="PF07833">
    <property type="entry name" value="Cu_amine_oxidN1"/>
    <property type="match status" value="1"/>
</dbReference>
<keyword evidence="3" id="KW-1185">Reference proteome</keyword>
<name>A0A6B8RMT6_9BACL</name>
<dbReference type="AlphaFoldDB" id="A0A6B8RMT6"/>
<dbReference type="Proteomes" id="UP000426246">
    <property type="component" value="Chromosome"/>
</dbReference>
<evidence type="ECO:0000313" key="3">
    <source>
        <dbReference type="Proteomes" id="UP000426246"/>
    </source>
</evidence>
<dbReference type="KEGG" id="ppsc:EHS13_19970"/>
<proteinExistence type="predicted"/>
<accession>A0A6B8RMT6</accession>
<sequence length="214" mass="23751">MKAKRLIILTLVFSMVFGATVYADSLWGTYKDFPKAKVFVNDSEVTFKEGEVPALVIDGSTVLPIRKVAEKLQAIVEWNKDTMTANIYKPNVHMFVSEEVKIDKNKQVSVIKSPFSVVETGKTVEFAVVVQVDGLKAEATGFKISIIKPDGEEIDSKEVTAGITSNSLLPSIFGYTSLPFDLKFSQKGTYLVRFSFKDKDNNYTVISQKSIDSV</sequence>
<dbReference type="RefSeq" id="WP_155702100.1">
    <property type="nucleotide sequence ID" value="NZ_CP034235.1"/>
</dbReference>
<organism evidence="2 3">
    <name type="scientific">Paenibacillus psychroresistens</name>
    <dbReference type="NCBI Taxonomy" id="1778678"/>
    <lineage>
        <taxon>Bacteria</taxon>
        <taxon>Bacillati</taxon>
        <taxon>Bacillota</taxon>
        <taxon>Bacilli</taxon>
        <taxon>Bacillales</taxon>
        <taxon>Paenibacillaceae</taxon>
        <taxon>Paenibacillus</taxon>
    </lineage>
</organism>
<reference evidence="3" key="1">
    <citation type="submission" date="2018-11" db="EMBL/GenBank/DDBJ databases">
        <title>Complete genome sequence of Paenibacillus sp. ML311-T8.</title>
        <authorList>
            <person name="Nam Y.-D."/>
            <person name="Kang J."/>
            <person name="Chung W.-H."/>
            <person name="Park Y.S."/>
        </authorList>
    </citation>
    <scope>NUCLEOTIDE SEQUENCE [LARGE SCALE GENOMIC DNA]</scope>
    <source>
        <strain evidence="3">ML311-T8</strain>
    </source>
</reference>
<protein>
    <recommendedName>
        <fullName evidence="1">Copper amine oxidase-like N-terminal domain-containing protein</fullName>
    </recommendedName>
</protein>
<dbReference type="OrthoDB" id="2677881at2"/>
<evidence type="ECO:0000313" key="2">
    <source>
        <dbReference type="EMBL" id="QGQ97002.1"/>
    </source>
</evidence>
<dbReference type="EMBL" id="CP034235">
    <property type="protein sequence ID" value="QGQ97002.1"/>
    <property type="molecule type" value="Genomic_DNA"/>
</dbReference>
<feature type="domain" description="Copper amine oxidase-like N-terminal" evidence="1">
    <location>
        <begin position="40"/>
        <end position="120"/>
    </location>
</feature>
<evidence type="ECO:0000259" key="1">
    <source>
        <dbReference type="Pfam" id="PF07833"/>
    </source>
</evidence>
<gene>
    <name evidence="2" type="ORF">EHS13_19970</name>
</gene>